<feature type="compositionally biased region" description="Acidic residues" evidence="1">
    <location>
        <begin position="230"/>
        <end position="241"/>
    </location>
</feature>
<proteinExistence type="predicted"/>
<dbReference type="EMBL" id="JASWJB010000015">
    <property type="protein sequence ID" value="KAK2612541.1"/>
    <property type="molecule type" value="Genomic_DNA"/>
</dbReference>
<feature type="region of interest" description="Disordered" evidence="1">
    <location>
        <begin position="1"/>
        <end position="21"/>
    </location>
</feature>
<dbReference type="Proteomes" id="UP001251528">
    <property type="component" value="Unassembled WGS sequence"/>
</dbReference>
<organism evidence="2 3">
    <name type="scientific">Conoideocrella luteorostrata</name>
    <dbReference type="NCBI Taxonomy" id="1105319"/>
    <lineage>
        <taxon>Eukaryota</taxon>
        <taxon>Fungi</taxon>
        <taxon>Dikarya</taxon>
        <taxon>Ascomycota</taxon>
        <taxon>Pezizomycotina</taxon>
        <taxon>Sordariomycetes</taxon>
        <taxon>Hypocreomycetidae</taxon>
        <taxon>Hypocreales</taxon>
        <taxon>Clavicipitaceae</taxon>
        <taxon>Conoideocrella</taxon>
    </lineage>
</organism>
<feature type="region of interest" description="Disordered" evidence="1">
    <location>
        <begin position="226"/>
        <end position="259"/>
    </location>
</feature>
<evidence type="ECO:0000313" key="3">
    <source>
        <dbReference type="Proteomes" id="UP001251528"/>
    </source>
</evidence>
<comment type="caution">
    <text evidence="2">The sequence shown here is derived from an EMBL/GenBank/DDBJ whole genome shotgun (WGS) entry which is preliminary data.</text>
</comment>
<evidence type="ECO:0000313" key="2">
    <source>
        <dbReference type="EMBL" id="KAK2612541.1"/>
    </source>
</evidence>
<protein>
    <submittedName>
        <fullName evidence="2">Uncharacterized protein</fullName>
    </submittedName>
</protein>
<name>A0AAJ0G3F2_9HYPO</name>
<keyword evidence="3" id="KW-1185">Reference proteome</keyword>
<reference evidence="2" key="1">
    <citation type="submission" date="2023-06" db="EMBL/GenBank/DDBJ databases">
        <title>Conoideocrella luteorostrata (Hypocreales: Clavicipitaceae), a potential biocontrol fungus for elongate hemlock scale in United States Christmas tree production areas.</title>
        <authorList>
            <person name="Barrett H."/>
            <person name="Lovett B."/>
            <person name="Macias A.M."/>
            <person name="Stajich J.E."/>
            <person name="Kasson M.T."/>
        </authorList>
    </citation>
    <scope>NUCLEOTIDE SEQUENCE</scope>
    <source>
        <strain evidence="2">ARSEF 14590</strain>
    </source>
</reference>
<evidence type="ECO:0000256" key="1">
    <source>
        <dbReference type="SAM" id="MobiDB-lite"/>
    </source>
</evidence>
<gene>
    <name evidence="2" type="ORF">QQS21_001479</name>
</gene>
<dbReference type="AlphaFoldDB" id="A0AAJ0G3F2"/>
<sequence length="403" mass="44522">MALPESNAVTPAEEQAPSQLRFGPIPFPLSWSRRTSKRKTPYFDLPVDQSAIDRFASIQSCFERLLLGQILKSQRQGTKYKPMSTRLVMMGPSRTEAYPEIVVFCHPEQQQTIKRFVKQETMKAICSPSEPGTVEFKVTVIGSAPRLRARLARSGVEVITGIPAAARLSLCGNRVSFRSRTGPFPTRAHYSNATCGGLIKVMFPDGSFHCLGITVSHAFASHDAIKDAASPEDSDSEDMDGVDNRVSASESNSEDDDTDIELDAFGAPLLDLHLPATPTRSSEPENWYRLGEIVTAAVDNSVSASESNLEDDDTDIEFDAFRASLLDLHPPTTTTRSSEPENWYRPVEIVTAAEEPAECTVTSQNYDWALFKPTRILQNRVPGSSREITLSKSYLEPQETVRS</sequence>
<accession>A0AAJ0G3F2</accession>